<dbReference type="EMBL" id="JAIWYP010000003">
    <property type="protein sequence ID" value="KAH3858516.1"/>
    <property type="molecule type" value="Genomic_DNA"/>
</dbReference>
<keyword evidence="2" id="KW-1133">Transmembrane helix</keyword>
<reference evidence="3" key="2">
    <citation type="submission" date="2020-11" db="EMBL/GenBank/DDBJ databases">
        <authorList>
            <person name="McCartney M.A."/>
            <person name="Auch B."/>
            <person name="Kono T."/>
            <person name="Mallez S."/>
            <person name="Becker A."/>
            <person name="Gohl D.M."/>
            <person name="Silverstein K.A.T."/>
            <person name="Koren S."/>
            <person name="Bechman K.B."/>
            <person name="Herman A."/>
            <person name="Abrahante J.E."/>
            <person name="Garbe J."/>
        </authorList>
    </citation>
    <scope>NUCLEOTIDE SEQUENCE</scope>
    <source>
        <strain evidence="3">Duluth1</strain>
        <tissue evidence="3">Whole animal</tissue>
    </source>
</reference>
<feature type="region of interest" description="Disordered" evidence="1">
    <location>
        <begin position="126"/>
        <end position="164"/>
    </location>
</feature>
<gene>
    <name evidence="3" type="ORF">DPMN_101142</name>
</gene>
<protein>
    <submittedName>
        <fullName evidence="3">Uncharacterized protein</fullName>
    </submittedName>
</protein>
<feature type="compositionally biased region" description="Basic and acidic residues" evidence="1">
    <location>
        <begin position="145"/>
        <end position="164"/>
    </location>
</feature>
<keyword evidence="4" id="KW-1185">Reference proteome</keyword>
<keyword evidence="2" id="KW-0472">Membrane</keyword>
<dbReference type="AlphaFoldDB" id="A0A9D4LIC7"/>
<evidence type="ECO:0000256" key="2">
    <source>
        <dbReference type="SAM" id="Phobius"/>
    </source>
</evidence>
<sequence>MAGALEETEHIDGTVQVVVNTGIRSTLAQPLETPNLFENNNIGNNQNQSNTMQRRGVLCVYTLRRFSNLMFNENKAILCSSMGKIQKALREACESFKILDNRWTQFKGLIQRVMWEPFLPERPFAKKEETVTDVTSSEEPASDPDPQHKPNKRESRSTKDLTRISTERARVTDATFRRSTDNIKLPMNVCKTVFVALVLLLRMSYVQACSPSMQSPQSATVGRSHTCFPISQHKDYNVNDGNVTIGGCSTLVGRGRGWVDPDHKNSYVVSFNDSYCCVTLNNLPCGRDKNISFTSTDGTDCIYDILKGLPCSPNSIDNNSGSRYLIIAITLVFIFMIIIVLLIGFRKRVGKWIRWLFGSNRGNYEMTDQNETSLPSHSDSS</sequence>
<feature type="transmembrane region" description="Helical" evidence="2">
    <location>
        <begin position="324"/>
        <end position="345"/>
    </location>
</feature>
<dbReference type="Proteomes" id="UP000828390">
    <property type="component" value="Unassembled WGS sequence"/>
</dbReference>
<evidence type="ECO:0000313" key="3">
    <source>
        <dbReference type="EMBL" id="KAH3858516.1"/>
    </source>
</evidence>
<evidence type="ECO:0000313" key="4">
    <source>
        <dbReference type="Proteomes" id="UP000828390"/>
    </source>
</evidence>
<accession>A0A9D4LIC7</accession>
<name>A0A9D4LIC7_DREPO</name>
<keyword evidence="2" id="KW-0812">Transmembrane</keyword>
<reference evidence="3" key="1">
    <citation type="journal article" date="2019" name="bioRxiv">
        <title>The Genome of the Zebra Mussel, Dreissena polymorpha: A Resource for Invasive Species Research.</title>
        <authorList>
            <person name="McCartney M.A."/>
            <person name="Auch B."/>
            <person name="Kono T."/>
            <person name="Mallez S."/>
            <person name="Zhang Y."/>
            <person name="Obille A."/>
            <person name="Becker A."/>
            <person name="Abrahante J.E."/>
            <person name="Garbe J."/>
            <person name="Badalamenti J.P."/>
            <person name="Herman A."/>
            <person name="Mangelson H."/>
            <person name="Liachko I."/>
            <person name="Sullivan S."/>
            <person name="Sone E.D."/>
            <person name="Koren S."/>
            <person name="Silverstein K.A.T."/>
            <person name="Beckman K.B."/>
            <person name="Gohl D.M."/>
        </authorList>
    </citation>
    <scope>NUCLEOTIDE SEQUENCE</scope>
    <source>
        <strain evidence="3">Duluth1</strain>
        <tissue evidence="3">Whole animal</tissue>
    </source>
</reference>
<comment type="caution">
    <text evidence="3">The sequence shown here is derived from an EMBL/GenBank/DDBJ whole genome shotgun (WGS) entry which is preliminary data.</text>
</comment>
<proteinExistence type="predicted"/>
<organism evidence="3 4">
    <name type="scientific">Dreissena polymorpha</name>
    <name type="common">Zebra mussel</name>
    <name type="synonym">Mytilus polymorpha</name>
    <dbReference type="NCBI Taxonomy" id="45954"/>
    <lineage>
        <taxon>Eukaryota</taxon>
        <taxon>Metazoa</taxon>
        <taxon>Spiralia</taxon>
        <taxon>Lophotrochozoa</taxon>
        <taxon>Mollusca</taxon>
        <taxon>Bivalvia</taxon>
        <taxon>Autobranchia</taxon>
        <taxon>Heteroconchia</taxon>
        <taxon>Euheterodonta</taxon>
        <taxon>Imparidentia</taxon>
        <taxon>Neoheterodontei</taxon>
        <taxon>Myida</taxon>
        <taxon>Dreissenoidea</taxon>
        <taxon>Dreissenidae</taxon>
        <taxon>Dreissena</taxon>
    </lineage>
</organism>
<evidence type="ECO:0000256" key="1">
    <source>
        <dbReference type="SAM" id="MobiDB-lite"/>
    </source>
</evidence>